<dbReference type="AlphaFoldDB" id="A0A7C8L332"/>
<proteinExistence type="predicted"/>
<organism evidence="2 3">
    <name type="scientific">Gracilibacillus oryzae</name>
    <dbReference type="NCBI Taxonomy" id="1672701"/>
    <lineage>
        <taxon>Bacteria</taxon>
        <taxon>Bacillati</taxon>
        <taxon>Bacillota</taxon>
        <taxon>Bacilli</taxon>
        <taxon>Bacillales</taxon>
        <taxon>Bacillaceae</taxon>
        <taxon>Gracilibacillus</taxon>
    </lineage>
</organism>
<keyword evidence="3" id="KW-1185">Reference proteome</keyword>
<sequence>MKKFGIVADDLTGATTVGVLLAKAGVQTAAFFSEEDLADSSNQDAYILSTDSRALAETDAAARVRSAVQHLKKQGVTNYTKRIDTTLRGNIGAEVDAMLEELDNDTIAVMVPSMPQSNRILVGGYSLINGVPLSLTPVANDVRTPVTETH</sequence>
<dbReference type="InterPro" id="IPR010737">
    <property type="entry name" value="4-carb_acid_sugar_kinase_N"/>
</dbReference>
<feature type="domain" description="Four-carbon acid sugar kinase N-terminal" evidence="1">
    <location>
        <begin position="5"/>
        <end position="149"/>
    </location>
</feature>
<dbReference type="SUPFAM" id="SSF142764">
    <property type="entry name" value="YgbK-like"/>
    <property type="match status" value="1"/>
</dbReference>
<dbReference type="GO" id="GO:0016301">
    <property type="term" value="F:kinase activity"/>
    <property type="evidence" value="ECO:0007669"/>
    <property type="project" value="UniProtKB-KW"/>
</dbReference>
<reference evidence="2 3" key="1">
    <citation type="submission" date="2019-10" db="EMBL/GenBank/DDBJ databases">
        <title>Gracilibacillus sp. nov. isolated from rice seeds.</title>
        <authorList>
            <person name="He S."/>
        </authorList>
    </citation>
    <scope>NUCLEOTIDE SEQUENCE [LARGE SCALE GENOMIC DNA]</scope>
    <source>
        <strain evidence="2 3">TD8</strain>
    </source>
</reference>
<comment type="caution">
    <text evidence="2">The sequence shown here is derived from an EMBL/GenBank/DDBJ whole genome shotgun (WGS) entry which is preliminary data.</text>
</comment>
<dbReference type="Pfam" id="PF07005">
    <property type="entry name" value="SBD_N"/>
    <property type="match status" value="1"/>
</dbReference>
<feature type="non-terminal residue" evidence="2">
    <location>
        <position position="150"/>
    </location>
</feature>
<keyword evidence="2" id="KW-0808">Transferase</keyword>
<evidence type="ECO:0000313" key="2">
    <source>
        <dbReference type="EMBL" id="KAB8132668.1"/>
    </source>
</evidence>
<evidence type="ECO:0000313" key="3">
    <source>
        <dbReference type="Proteomes" id="UP000480246"/>
    </source>
</evidence>
<keyword evidence="2" id="KW-0418">Kinase</keyword>
<evidence type="ECO:0000259" key="1">
    <source>
        <dbReference type="Pfam" id="PF07005"/>
    </source>
</evidence>
<dbReference type="Gene3D" id="3.40.50.10840">
    <property type="entry name" value="Putative sugar-binding, N-terminal domain"/>
    <property type="match status" value="1"/>
</dbReference>
<protein>
    <submittedName>
        <fullName evidence="2">Four-carbon acid sugar kinase family protein</fullName>
    </submittedName>
</protein>
<dbReference type="EMBL" id="WEID01000061">
    <property type="protein sequence ID" value="KAB8132668.1"/>
    <property type="molecule type" value="Genomic_DNA"/>
</dbReference>
<name>A0A7C8L332_9BACI</name>
<dbReference type="RefSeq" id="WP_228275696.1">
    <property type="nucleotide sequence ID" value="NZ_ML762432.1"/>
</dbReference>
<dbReference type="InterPro" id="IPR037051">
    <property type="entry name" value="4-carb_acid_sugar_kinase_N_sf"/>
</dbReference>
<accession>A0A7C8L332</accession>
<dbReference type="Proteomes" id="UP000480246">
    <property type="component" value="Unassembled WGS sequence"/>
</dbReference>
<gene>
    <name evidence="2" type="ORF">F9U64_12470</name>
</gene>